<dbReference type="InterPro" id="IPR046925">
    <property type="entry name" value="WD-like_fungi"/>
</dbReference>
<dbReference type="EMBL" id="SRPY01000005">
    <property type="protein sequence ID" value="KAG5930609.1"/>
    <property type="molecule type" value="Genomic_DNA"/>
</dbReference>
<dbReference type="OrthoDB" id="3705032at2759"/>
<reference evidence="3" key="1">
    <citation type="journal article" date="2020" name="bioRxiv">
        <title>Whole genome comparisons of ergot fungi reveals the divergence and evolution of species within the genus Claviceps are the result of varying mechanisms driving genome evolution and host range expansion.</title>
        <authorList>
            <person name="Wyka S.A."/>
            <person name="Mondo S.J."/>
            <person name="Liu M."/>
            <person name="Dettman J."/>
            <person name="Nalam V."/>
            <person name="Broders K.D."/>
        </authorList>
    </citation>
    <scope>NUCLEOTIDE SEQUENCE</scope>
    <source>
        <strain evidence="3">CCC 489</strain>
    </source>
</reference>
<evidence type="ECO:0000313" key="4">
    <source>
        <dbReference type="Proteomes" id="UP000811619"/>
    </source>
</evidence>
<keyword evidence="4" id="KW-1185">Reference proteome</keyword>
<evidence type="ECO:0000313" key="3">
    <source>
        <dbReference type="EMBL" id="KAG5930609.1"/>
    </source>
</evidence>
<feature type="chain" id="PRO_5035437668" description="WD-like domain-containing protein" evidence="1">
    <location>
        <begin position="24"/>
        <end position="284"/>
    </location>
</feature>
<keyword evidence="1" id="KW-0732">Signal</keyword>
<dbReference type="AlphaFoldDB" id="A0A8K0NPP4"/>
<comment type="caution">
    <text evidence="3">The sequence shown here is derived from an EMBL/GenBank/DDBJ whole genome shotgun (WGS) entry which is preliminary data.</text>
</comment>
<protein>
    <recommendedName>
        <fullName evidence="2">WD-like domain-containing protein</fullName>
    </recommendedName>
</protein>
<sequence>MPISANLGLAGLVSLWALGGSMAAPQVQTRTQTLDYDGYMHALSYGNAERVGDVSSSGDVVFRVKGVPVDKLPRCQEDLDISTLDNLYVLLSIAELGHEAAQQGKWGDFVYLYSAFGMNGHFDYARATSKQMADALLGAVTKPDGSAIDEALIDEYVKTSSTPALAAAFNALRMTHVPAGLTAQWTKETCKASHQALREACSILINNVRGNASIKRGAPRSICKAGCCISWNIDAVFEVRNLASAADECMSLCPGNSVSCEIYGVDLQGATVNQCLSNRAFGCG</sequence>
<feature type="domain" description="WD-like" evidence="2">
    <location>
        <begin position="81"/>
        <end position="283"/>
    </location>
</feature>
<evidence type="ECO:0000259" key="2">
    <source>
        <dbReference type="Pfam" id="PF20493"/>
    </source>
</evidence>
<name>A0A8K0NPP4_9HYPO</name>
<dbReference type="Pfam" id="PF20493">
    <property type="entry name" value="WD-like_fungi"/>
    <property type="match status" value="1"/>
</dbReference>
<feature type="signal peptide" evidence="1">
    <location>
        <begin position="1"/>
        <end position="23"/>
    </location>
</feature>
<proteinExistence type="predicted"/>
<accession>A0A8K0NPP4</accession>
<evidence type="ECO:0000256" key="1">
    <source>
        <dbReference type="SAM" id="SignalP"/>
    </source>
</evidence>
<gene>
    <name evidence="3" type="ORF">E4U42_005271</name>
</gene>
<dbReference type="Proteomes" id="UP000811619">
    <property type="component" value="Unassembled WGS sequence"/>
</dbReference>
<organism evidence="3 4">
    <name type="scientific">Claviceps africana</name>
    <dbReference type="NCBI Taxonomy" id="83212"/>
    <lineage>
        <taxon>Eukaryota</taxon>
        <taxon>Fungi</taxon>
        <taxon>Dikarya</taxon>
        <taxon>Ascomycota</taxon>
        <taxon>Pezizomycotina</taxon>
        <taxon>Sordariomycetes</taxon>
        <taxon>Hypocreomycetidae</taxon>
        <taxon>Hypocreales</taxon>
        <taxon>Clavicipitaceae</taxon>
        <taxon>Claviceps</taxon>
    </lineage>
</organism>